<dbReference type="SMART" id="SM00710">
    <property type="entry name" value="PbH1"/>
    <property type="match status" value="14"/>
</dbReference>
<dbReference type="InterPro" id="IPR012334">
    <property type="entry name" value="Pectin_lyas_fold"/>
</dbReference>
<dbReference type="InterPro" id="IPR039448">
    <property type="entry name" value="Beta_helix"/>
</dbReference>
<dbReference type="SUPFAM" id="SSF51126">
    <property type="entry name" value="Pectin lyase-like"/>
    <property type="match status" value="2"/>
</dbReference>
<accession>A0A1W6JSD2</accession>
<feature type="domain" description="Right handed beta helix" evidence="4">
    <location>
        <begin position="383"/>
        <end position="486"/>
    </location>
</feature>
<reference evidence="6" key="1">
    <citation type="submission" date="2017-03" db="EMBL/GenBank/DDBJ databases">
        <authorList>
            <person name="Abille Z."/>
            <person name="Afsharjavan R."/>
            <person name="Alms C.E."/>
            <person name="Anil A."/>
            <person name="Azuma E.A."/>
            <person name="Boateng D."/>
            <person name="Bowden K.V."/>
            <person name="Bui Q."/>
            <person name="Callaghan K.D."/>
            <person name="Canova P.N."/>
            <person name="Carter A.-G.V."/>
            <person name="Carty B."/>
            <person name="Choudhary A."/>
            <person name="Chugh K."/>
            <person name="Clark C.B."/>
            <person name="Clark J."/>
            <person name="Cortez R."/>
            <person name="Dalwadi R.M."/>
            <person name="Daou G."/>
            <person name="Das M."/>
            <person name="Dasari S."/>
            <person name="Davis E.H."/>
            <person name="Defreitas N."/>
            <person name="Demirji J."/>
            <person name="Endres C."/>
            <person name="Fakhar S."/>
            <person name="Feeley N."/>
            <person name="Flores D.C."/>
            <person name="Fowler A.R."/>
            <person name="George T."/>
            <person name="Greis H.L."/>
            <person name="Groleau D.L."/>
            <person name="Gulati J.K."/>
            <person name="Guzman W."/>
            <person name="Hallworth A.N."/>
            <person name="Hariri A."/>
            <person name="Haya V.N."/>
            <person name="Hoffman A.K."/>
            <person name="Horne B."/>
            <person name="Howard T."/>
            <person name="Iglesia A.J."/>
            <person name="Ijezie O.D."/>
            <person name="Incognito N.A."/>
            <person name="Inen J.A."/>
            <person name="Jaiswal A."/>
            <person name="Jezek R.A."/>
            <person name="Kawa A.C."/>
            <person name="Khan F."/>
            <person name="Khin A.C."/>
            <person name="Knapo J."/>
            <person name="Kong A.S."/>
            <person name="Le B.Q."/>
            <person name="Le Q.M."/>
            <person name="Le T.-H.M."/>
            <person name="Lee M."/>
            <person name="Lockwood J.L."/>
            <person name="Loto-Rojas G.S."/>
            <person name="Mantzavinos A."/>
            <person name="Martinez D.R."/>
            <person name="Meadows A.R."/>
            <person name="Mehr S."/>
            <person name="Mellon M.N."/>
            <person name="Memon S."/>
            <person name="Miller B."/>
            <person name="Min S."/>
            <person name="Mitchell L.M."/>
            <person name="Mohamed I.R."/>
            <person name="Mohammed F.O."/>
            <person name="More S."/>
            <person name="Muntaha S."/>
            <person name="Nadeem I."/>
            <person name="Ndjeumen-Njinguet A.S."/>
            <person name="Ng P."/>
            <person name="Ngu V.E."/>
            <person name="Nguyen B.N."/>
            <person name="OHern C.T."/>
            <person name="Oboh U.S."/>
            <person name="Pagano C.W."/>
            <person name="Panakal P.R."/>
            <person name="Park D.A."/>
            <person name="Parsana D."/>
            <person name="Patel P."/>
            <person name="Patel V.S."/>
            <person name="Patwardhan V.M."/>
            <person name="Pawar S.D."/>
            <person name="Payne V.R."/>
            <person name="Petricel I.M."/>
            <person name="Phillips C."/>
            <person name="Puglisi K.M."/>
            <person name="Ramaprasad G."/>
            <person name="Raza A.S."/>
            <person name="Rivera-Oven A.G."/>
            <person name="Robins E."/>
            <person name="Roeun D.C."/>
            <person name="Rostovtseva N."/>
            <person name="Sadat M."/>
            <person name="Seas A."/>
            <person name="So E.J."/>
            <person name="Sogbesan C."/>
            <person name="Strumsky L.A."/>
            <person name="Sun J.L."/>
            <person name="Sutherland H.J."/>
            <person name="Tchakounte I."/>
            <person name="Tewell J.R."/>
            <person name="Thapa D.J."/>
            <person name="Tkach Y."/>
            <person name="Tran C.D."/>
            <person name="Tran V."/>
            <person name="Vithayathil T."/>
            <person name="Vivekanandan A."/>
            <person name="Wang S.R."/>
            <person name="White E."/>
            <person name="Yang A.L."/>
            <person name="Ye D.T."/>
            <person name="Yirenkyi M."/>
            <person name="Zarb J.S."/>
            <person name="Zhang S."/>
            <person name="Zhou M.T."/>
            <person name="Cao A."/>
            <person name="Nguyen K.M."/>
            <person name="Patel K."/>
            <person name="Patel P."/>
            <person name="Pennington E."/>
            <person name="Sendze O."/>
            <person name="Zahangir S."/>
            <person name="Correa-Mendez M."/>
            <person name="Fabian M.F."/>
            <person name="Liu S."/>
            <person name="Jethmalani Y."/>
            <person name="Nunn R."/>
            <person name="Prakash A."/>
            <person name="Louise T."/>
            <person name="Johnson A."/>
            <person name="Erill I."/>
            <person name="Caruso S.M."/>
        </authorList>
    </citation>
    <scope>NUCLEOTIDE SEQUENCE [LARGE SCALE GENOMIC DNA]</scope>
</reference>
<keyword evidence="3" id="KW-0946">Virion</keyword>
<comment type="subcellular location">
    <subcellularLocation>
        <location evidence="1">Virion</location>
    </subcellularLocation>
</comment>
<evidence type="ECO:0000256" key="1">
    <source>
        <dbReference type="ARBA" id="ARBA00004328"/>
    </source>
</evidence>
<evidence type="ECO:0000259" key="4">
    <source>
        <dbReference type="Pfam" id="PF13229"/>
    </source>
</evidence>
<dbReference type="GO" id="GO:0019058">
    <property type="term" value="P:viral life cycle"/>
    <property type="evidence" value="ECO:0007669"/>
    <property type="project" value="UniProtKB-ARBA"/>
</dbReference>
<feature type="domain" description="Right handed beta helix" evidence="4">
    <location>
        <begin position="587"/>
        <end position="723"/>
    </location>
</feature>
<evidence type="ECO:0000256" key="3">
    <source>
        <dbReference type="ARBA" id="ARBA00022844"/>
    </source>
</evidence>
<dbReference type="InterPro" id="IPR006626">
    <property type="entry name" value="PbH1"/>
</dbReference>
<feature type="domain" description="Right handed beta helix" evidence="4">
    <location>
        <begin position="326"/>
        <end position="376"/>
    </location>
</feature>
<gene>
    <name evidence="5" type="ORF">HARAMBE_23</name>
</gene>
<dbReference type="PANTHER" id="PTHR22990:SF15">
    <property type="entry name" value="F-BOX ONLY PROTEIN 10"/>
    <property type="match status" value="1"/>
</dbReference>
<dbReference type="Gene3D" id="2.160.20.10">
    <property type="entry name" value="Single-stranded right-handed beta-helix, Pectin lyase-like"/>
    <property type="match status" value="2"/>
</dbReference>
<dbReference type="GO" id="GO:0044423">
    <property type="term" value="C:virion component"/>
    <property type="evidence" value="ECO:0007669"/>
    <property type="project" value="UniProtKB-KW"/>
</dbReference>
<keyword evidence="2" id="KW-0677">Repeat</keyword>
<dbReference type="Pfam" id="PF13229">
    <property type="entry name" value="Beta_helix"/>
    <property type="match status" value="3"/>
</dbReference>
<dbReference type="InterPro" id="IPR011050">
    <property type="entry name" value="Pectin_lyase_fold/virulence"/>
</dbReference>
<name>A0A1W6JSD2_9CAUD</name>
<dbReference type="InterPro" id="IPR051550">
    <property type="entry name" value="SCF-Subunits/Alg-Epimerases"/>
</dbReference>
<dbReference type="Proteomes" id="UP000221132">
    <property type="component" value="Segment"/>
</dbReference>
<proteinExistence type="predicted"/>
<evidence type="ECO:0000313" key="6">
    <source>
        <dbReference type="Proteomes" id="UP000221132"/>
    </source>
</evidence>
<keyword evidence="6" id="KW-1185">Reference proteome</keyword>
<dbReference type="EMBL" id="KY821088">
    <property type="protein sequence ID" value="ARM70172.1"/>
    <property type="molecule type" value="Genomic_DNA"/>
</dbReference>
<dbReference type="GO" id="GO:0051701">
    <property type="term" value="P:biological process involved in interaction with host"/>
    <property type="evidence" value="ECO:0007669"/>
    <property type="project" value="UniProtKB-ARBA"/>
</dbReference>
<evidence type="ECO:0000256" key="2">
    <source>
        <dbReference type="ARBA" id="ARBA00022737"/>
    </source>
</evidence>
<evidence type="ECO:0000313" key="5">
    <source>
        <dbReference type="EMBL" id="ARM70172.1"/>
    </source>
</evidence>
<protein>
    <submittedName>
        <fullName evidence="5">Pre-neck appendage protein</fullName>
    </submittedName>
</protein>
<dbReference type="PANTHER" id="PTHR22990">
    <property type="entry name" value="F-BOX ONLY PROTEIN"/>
    <property type="match status" value="1"/>
</dbReference>
<organism evidence="5 6">
    <name type="scientific">Bacillus phage Harambe</name>
    <dbReference type="NCBI Taxonomy" id="1981931"/>
    <lineage>
        <taxon>Viruses</taxon>
        <taxon>Duplodnaviria</taxon>
        <taxon>Heunggongvirae</taxon>
        <taxon>Uroviricota</taxon>
        <taxon>Caudoviricetes</taxon>
        <taxon>Salasmaviridae</taxon>
        <taxon>Harambevirus</taxon>
        <taxon>Harambevirus harambe</taxon>
    </lineage>
</organism>
<sequence length="728" mass="81326">MVRLFKETPNYDSWRYKKYLPTAFDDSLTMYEQIVTLIEYFNNLNIHMNKVVEWLEQHVLEQDEKLKSQDEKIDALRKEWGEFEDYIVNILLNKKVAEILKQWLDDGTLAEIINKDVFDMKADKEWVEEQFKKLKINTVYVEDFPKLEGETDDTPRVKRAFEELKKDNYEEILFGAKKYEISDVIEVPTNKTVRGFRGKTVIDATKIPKGEKLNEKYAFSVKGNISEELSIIGELPYMGTVISAPSCGAIQPNDLIKVMSDEPYVSGAPEVLKKGEYFVVKECTSAKITIKDRSQFHHKEDKNPRMYKVDGMKKVTFKDFSLIMGGKGSTHSGIFIRYAQDVLVENVYIDGAEDMGVNIEDCYNIKVLNCEIENNTSPTGIGNTGYGVGILSSKYVSVKDSVIRNSRHAIAGGGVIPSLYCVIEGNEAMYCPQYAFDCHEPCFYWVFKGNSATACVGGFTIRGQHTTVEGNVIFGCSQNGIMVESYTPVDEQVGTLIIGNKIRTTYASAIFIDGTSAIQKDVVISNNSLDDNGLAGINATNYKNITINGNTIRKSNENGIRLLAKSPEQRGENVNINGNTIMDSRFSAIRVVNTDQINITGSNAITSNKYGLEIFGGKDVTIQGGVLKNSQLYGLHLDTCERVNVTGVIVNGVTDDNSDGIRILKSKGISFVGNTITGVKRFGFYFSETTHAVVTNNNLYDVPQDGVRIDGPIKTFINQNNLTKEIDA</sequence>